<dbReference type="Gene3D" id="3.40.50.1820">
    <property type="entry name" value="alpha/beta hydrolase"/>
    <property type="match status" value="1"/>
</dbReference>
<dbReference type="EMBL" id="MW355773">
    <property type="protein sequence ID" value="UPN66605.1"/>
    <property type="molecule type" value="mRNA"/>
</dbReference>
<proteinExistence type="evidence at transcript level"/>
<dbReference type="Pfam" id="PF00151">
    <property type="entry name" value="Lipase"/>
    <property type="match status" value="1"/>
</dbReference>
<dbReference type="PANTHER" id="PTHR11610">
    <property type="entry name" value="LIPASE"/>
    <property type="match status" value="1"/>
</dbReference>
<keyword evidence="3" id="KW-0964">Secreted</keyword>
<accession>A0A8U0ARW5</accession>
<dbReference type="InterPro" id="IPR000734">
    <property type="entry name" value="TAG_lipase"/>
</dbReference>
<dbReference type="GO" id="GO:0016298">
    <property type="term" value="F:lipase activity"/>
    <property type="evidence" value="ECO:0007669"/>
    <property type="project" value="InterPro"/>
</dbReference>
<dbReference type="GO" id="GO:0005615">
    <property type="term" value="C:extracellular space"/>
    <property type="evidence" value="ECO:0007669"/>
    <property type="project" value="TreeGrafter"/>
</dbReference>
<evidence type="ECO:0000259" key="5">
    <source>
        <dbReference type="Pfam" id="PF00151"/>
    </source>
</evidence>
<evidence type="ECO:0000256" key="3">
    <source>
        <dbReference type="ARBA" id="ARBA00022525"/>
    </source>
</evidence>
<evidence type="ECO:0000256" key="4">
    <source>
        <dbReference type="RuleBase" id="RU004262"/>
    </source>
</evidence>
<name>A0A8U0ARW5_9CUCU</name>
<sequence length="444" mass="49343">MNRFSTDRGVLHGSQRLGASLFKICWWVSLVCPILKLYDCNVILMDWHIGARGPHYPVAAANTELVGRQLGILLTKMIDKGLDARKIHLIGFSLGAHVCGTASESVKNRGYLIGRITGLDAASPLFRNNYLREQYKKLDRSDAKFVDVIHTDSSPFVTDGFGLWEPIGHVDFFPNGGQDQPGCNDVKDSIVVSHFERGLSKEIVCSHIRAFHLFRESVVSLLEKRRGGDKETCEFTAYSCPRGMASFENGDCFPHIDKANNNSVNNNDSTASLDPSYRFDIGKFGEEARGEGVMFFSTRDSSQYCGTQLLASVRLSPKTGPMKGLLQLQLIYSNSSVVFQINCNFAQVRQSGELINALSVAEFNSLSEKFDNLLVRLSFLDLTAQEERRGDNGTESVPVLYFDELSVRDMYGNSWQYCGKNTKMADATGKLYGLLNVNLTRAAC</sequence>
<evidence type="ECO:0000313" key="6">
    <source>
        <dbReference type="EMBL" id="UPN66605.1"/>
    </source>
</evidence>
<evidence type="ECO:0000256" key="1">
    <source>
        <dbReference type="ARBA" id="ARBA00004613"/>
    </source>
</evidence>
<dbReference type="PANTHER" id="PTHR11610:SF186">
    <property type="entry name" value="FI22312P1"/>
    <property type="match status" value="1"/>
</dbReference>
<comment type="subcellular location">
    <subcellularLocation>
        <location evidence="1">Secreted</location>
    </subcellularLocation>
</comment>
<protein>
    <submittedName>
        <fullName evidence="6">Pancreatic triacylglycerol lipase 3</fullName>
    </submittedName>
</protein>
<dbReference type="PRINTS" id="PR00821">
    <property type="entry name" value="TAGLIPASE"/>
</dbReference>
<dbReference type="InterPro" id="IPR029058">
    <property type="entry name" value="AB_hydrolase_fold"/>
</dbReference>
<evidence type="ECO:0000256" key="2">
    <source>
        <dbReference type="ARBA" id="ARBA00010701"/>
    </source>
</evidence>
<feature type="domain" description="Lipase" evidence="5">
    <location>
        <begin position="26"/>
        <end position="258"/>
    </location>
</feature>
<dbReference type="InterPro" id="IPR013818">
    <property type="entry name" value="Lipase"/>
</dbReference>
<reference evidence="6" key="1">
    <citation type="submission" date="2020-12" db="EMBL/GenBank/DDBJ databases">
        <authorList>
            <person name="Guo S."/>
            <person name="Liu W."/>
            <person name="Wang X.P."/>
        </authorList>
    </citation>
    <scope>NUCLEOTIDE SEQUENCE</scope>
</reference>
<dbReference type="SUPFAM" id="SSF53474">
    <property type="entry name" value="alpha/beta-Hydrolases"/>
    <property type="match status" value="1"/>
</dbReference>
<organism evidence="6">
    <name type="scientific">Colaphellus bowringi</name>
    <dbReference type="NCBI Taxonomy" id="561076"/>
    <lineage>
        <taxon>Eukaryota</taxon>
        <taxon>Metazoa</taxon>
        <taxon>Ecdysozoa</taxon>
        <taxon>Arthropoda</taxon>
        <taxon>Hexapoda</taxon>
        <taxon>Insecta</taxon>
        <taxon>Pterygota</taxon>
        <taxon>Neoptera</taxon>
        <taxon>Endopterygota</taxon>
        <taxon>Coleoptera</taxon>
        <taxon>Polyphaga</taxon>
        <taxon>Cucujiformia</taxon>
        <taxon>Chrysomeloidea</taxon>
        <taxon>Chrysomelidae</taxon>
        <taxon>Chrysomelinae</taxon>
        <taxon>Chrysomelini</taxon>
        <taxon>Colaphellus</taxon>
    </lineage>
</organism>
<dbReference type="GO" id="GO:0016042">
    <property type="term" value="P:lipid catabolic process"/>
    <property type="evidence" value="ECO:0007669"/>
    <property type="project" value="TreeGrafter"/>
</dbReference>
<gene>
    <name evidence="6" type="primary">PTGL3</name>
</gene>
<dbReference type="AlphaFoldDB" id="A0A8U0ARW5"/>
<comment type="similarity">
    <text evidence="2 4">Belongs to the AB hydrolase superfamily. Lipase family.</text>
</comment>